<feature type="domain" description="RNase H type-1" evidence="1">
    <location>
        <begin position="1"/>
        <end position="131"/>
    </location>
</feature>
<dbReference type="GO" id="GO:0004523">
    <property type="term" value="F:RNA-DNA hybrid ribonuclease activity"/>
    <property type="evidence" value="ECO:0007669"/>
    <property type="project" value="InterPro"/>
</dbReference>
<dbReference type="InterPro" id="IPR053151">
    <property type="entry name" value="RNase_H-like"/>
</dbReference>
<dbReference type="Pfam" id="PF13456">
    <property type="entry name" value="RVT_3"/>
    <property type="match status" value="1"/>
</dbReference>
<dbReference type="GO" id="GO:0003676">
    <property type="term" value="F:nucleic acid binding"/>
    <property type="evidence" value="ECO:0007669"/>
    <property type="project" value="InterPro"/>
</dbReference>
<gene>
    <name evidence="2" type="ORF">A3B10_01495</name>
</gene>
<reference evidence="2 3" key="1">
    <citation type="journal article" date="2016" name="Nat. Commun.">
        <title>Thousands of microbial genomes shed light on interconnected biogeochemical processes in an aquifer system.</title>
        <authorList>
            <person name="Anantharaman K."/>
            <person name="Brown C.T."/>
            <person name="Hug L.A."/>
            <person name="Sharon I."/>
            <person name="Castelle C.J."/>
            <person name="Probst A.J."/>
            <person name="Thomas B.C."/>
            <person name="Singh A."/>
            <person name="Wilkins M.J."/>
            <person name="Karaoz U."/>
            <person name="Brodie E.L."/>
            <person name="Williams K.H."/>
            <person name="Hubbard S.S."/>
            <person name="Banfield J.F."/>
        </authorList>
    </citation>
    <scope>NUCLEOTIDE SEQUENCE [LARGE SCALE GENOMIC DNA]</scope>
</reference>
<dbReference type="Proteomes" id="UP000177281">
    <property type="component" value="Unassembled WGS sequence"/>
</dbReference>
<sequence>MHKLIIYTDGGARGNPGPAAIGVVIYDFGGRELKRISESVGETTNNQAEYKALIRALQEAIKMGFDKAICHLDSELVVRQLNGKYKIKEPGLKPLASQILALTQKFVQVEFVHVRREKNKLADQLVNEALDKAI</sequence>
<evidence type="ECO:0000259" key="1">
    <source>
        <dbReference type="PROSITE" id="PS50879"/>
    </source>
</evidence>
<dbReference type="InterPro" id="IPR012337">
    <property type="entry name" value="RNaseH-like_sf"/>
</dbReference>
<protein>
    <recommendedName>
        <fullName evidence="1">RNase H type-1 domain-containing protein</fullName>
    </recommendedName>
</protein>
<comment type="caution">
    <text evidence="2">The sequence shown here is derived from an EMBL/GenBank/DDBJ whole genome shotgun (WGS) entry which is preliminary data.</text>
</comment>
<dbReference type="InterPro" id="IPR036397">
    <property type="entry name" value="RNaseH_sf"/>
</dbReference>
<organism evidence="2 3">
    <name type="scientific">Candidatus Doudnabacteria bacterium RIFCSPLOWO2_01_FULL_44_21</name>
    <dbReference type="NCBI Taxonomy" id="1817841"/>
    <lineage>
        <taxon>Bacteria</taxon>
        <taxon>Candidatus Doudnaibacteriota</taxon>
    </lineage>
</organism>
<dbReference type="STRING" id="1817841.A3B10_01495"/>
<dbReference type="CDD" id="cd09279">
    <property type="entry name" value="RNase_HI_like"/>
    <property type="match status" value="1"/>
</dbReference>
<dbReference type="PROSITE" id="PS50879">
    <property type="entry name" value="RNASE_H_1"/>
    <property type="match status" value="1"/>
</dbReference>
<proteinExistence type="predicted"/>
<evidence type="ECO:0000313" key="2">
    <source>
        <dbReference type="EMBL" id="OGE94456.1"/>
    </source>
</evidence>
<dbReference type="Gene3D" id="3.30.420.10">
    <property type="entry name" value="Ribonuclease H-like superfamily/Ribonuclease H"/>
    <property type="match status" value="1"/>
</dbReference>
<dbReference type="InterPro" id="IPR002156">
    <property type="entry name" value="RNaseH_domain"/>
</dbReference>
<dbReference type="PANTHER" id="PTHR47723">
    <property type="entry name" value="OS05G0353850 PROTEIN"/>
    <property type="match status" value="1"/>
</dbReference>
<name>A0A1F5PX18_9BACT</name>
<dbReference type="SUPFAM" id="SSF53098">
    <property type="entry name" value="Ribonuclease H-like"/>
    <property type="match status" value="1"/>
</dbReference>
<dbReference type="EMBL" id="MFFB01000018">
    <property type="protein sequence ID" value="OGE94456.1"/>
    <property type="molecule type" value="Genomic_DNA"/>
</dbReference>
<accession>A0A1F5PX18</accession>
<dbReference type="AlphaFoldDB" id="A0A1F5PX18"/>
<evidence type="ECO:0000313" key="3">
    <source>
        <dbReference type="Proteomes" id="UP000177281"/>
    </source>
</evidence>
<dbReference type="PANTHER" id="PTHR47723:SF19">
    <property type="entry name" value="POLYNUCLEOTIDYL TRANSFERASE, RIBONUCLEASE H-LIKE SUPERFAMILY PROTEIN"/>
    <property type="match status" value="1"/>
</dbReference>